<keyword evidence="2" id="KW-1133">Transmembrane helix</keyword>
<keyword evidence="2" id="KW-0812">Transmembrane</keyword>
<evidence type="ECO:0000313" key="4">
    <source>
        <dbReference type="Proteomes" id="UP001208570"/>
    </source>
</evidence>
<comment type="caution">
    <text evidence="3">The sequence shown here is derived from an EMBL/GenBank/DDBJ whole genome shotgun (WGS) entry which is preliminary data.</text>
</comment>
<accession>A0AAD9JKQ0</accession>
<name>A0AAD9JKQ0_9ANNE</name>
<evidence type="ECO:0000313" key="3">
    <source>
        <dbReference type="EMBL" id="KAK2154427.1"/>
    </source>
</evidence>
<dbReference type="EMBL" id="JAODUP010000269">
    <property type="protein sequence ID" value="KAK2154427.1"/>
    <property type="molecule type" value="Genomic_DNA"/>
</dbReference>
<gene>
    <name evidence="3" type="ORF">LSH36_269g09033</name>
</gene>
<feature type="region of interest" description="Disordered" evidence="1">
    <location>
        <begin position="146"/>
        <end position="167"/>
    </location>
</feature>
<proteinExistence type="predicted"/>
<evidence type="ECO:0000256" key="1">
    <source>
        <dbReference type="SAM" id="MobiDB-lite"/>
    </source>
</evidence>
<feature type="transmembrane region" description="Helical" evidence="2">
    <location>
        <begin position="6"/>
        <end position="29"/>
    </location>
</feature>
<keyword evidence="4" id="KW-1185">Reference proteome</keyword>
<evidence type="ECO:0000256" key="2">
    <source>
        <dbReference type="SAM" id="Phobius"/>
    </source>
</evidence>
<organism evidence="3 4">
    <name type="scientific">Paralvinella palmiformis</name>
    <dbReference type="NCBI Taxonomy" id="53620"/>
    <lineage>
        <taxon>Eukaryota</taxon>
        <taxon>Metazoa</taxon>
        <taxon>Spiralia</taxon>
        <taxon>Lophotrochozoa</taxon>
        <taxon>Annelida</taxon>
        <taxon>Polychaeta</taxon>
        <taxon>Sedentaria</taxon>
        <taxon>Canalipalpata</taxon>
        <taxon>Terebellida</taxon>
        <taxon>Terebelliformia</taxon>
        <taxon>Alvinellidae</taxon>
        <taxon>Paralvinella</taxon>
    </lineage>
</organism>
<reference evidence="3" key="1">
    <citation type="journal article" date="2023" name="Mol. Biol. Evol.">
        <title>Third-Generation Sequencing Reveals the Adaptive Role of the Epigenome in Three Deep-Sea Polychaetes.</title>
        <authorList>
            <person name="Perez M."/>
            <person name="Aroh O."/>
            <person name="Sun Y."/>
            <person name="Lan Y."/>
            <person name="Juniper S.K."/>
            <person name="Young C.R."/>
            <person name="Angers B."/>
            <person name="Qian P.Y."/>
        </authorList>
    </citation>
    <scope>NUCLEOTIDE SEQUENCE</scope>
    <source>
        <strain evidence="3">P08H-3</strain>
    </source>
</reference>
<feature type="region of interest" description="Disordered" evidence="1">
    <location>
        <begin position="66"/>
        <end position="101"/>
    </location>
</feature>
<keyword evidence="2" id="KW-0472">Membrane</keyword>
<dbReference type="Proteomes" id="UP001208570">
    <property type="component" value="Unassembled WGS sequence"/>
</dbReference>
<dbReference type="AlphaFoldDB" id="A0AAD9JKQ0"/>
<feature type="compositionally biased region" description="Basic and acidic residues" evidence="1">
    <location>
        <begin position="66"/>
        <end position="83"/>
    </location>
</feature>
<sequence length="323" mass="36110">MIKHMFVFGVLVPTMITIVVFIGFLICWFKFNIKERVMKSHFFIKHFTKQVSTVNSAAMHDSVVFSREHPGQGHPWDDRDPGNDGRQTMLRGQSGTGTRDTKSHLLGLDWTVEDNASVCSADDPRCTKPQCGMLNHGQYVSIQNEQNRENSTRMTTPHPGKSTPINTDKIIRGQMDDACPSDERVPQTFHFPMIEGHVIKYLDSERHLKGIQMTGISPEDTDYGHFIPINRDEPDDPQRGKMPDHKFMPMTSTSCDAASKTSRFPSTAVSTDCRTGPAFCKQHSAIGQPSAENSDSTSPRDIADSTIKLLYHTDVSPSLIPAM</sequence>
<protein>
    <submittedName>
        <fullName evidence="3">Uncharacterized protein</fullName>
    </submittedName>
</protein>